<reference evidence="2 3" key="1">
    <citation type="journal article" date="2018" name="Front. Plant Sci.">
        <title>Red Clover (Trifolium pratense) and Zigzag Clover (T. medium) - A Picture of Genomic Similarities and Differences.</title>
        <authorList>
            <person name="Dluhosova J."/>
            <person name="Istvanek J."/>
            <person name="Nedelnik J."/>
            <person name="Repkova J."/>
        </authorList>
    </citation>
    <scope>NUCLEOTIDE SEQUENCE [LARGE SCALE GENOMIC DNA]</scope>
    <source>
        <strain evidence="3">cv. 10/8</strain>
        <tissue evidence="2">Leaf</tissue>
    </source>
</reference>
<feature type="non-terminal residue" evidence="2">
    <location>
        <position position="50"/>
    </location>
</feature>
<keyword evidence="3" id="KW-1185">Reference proteome</keyword>
<name>A0A392TVT4_9FABA</name>
<dbReference type="EMBL" id="LXQA010672651">
    <property type="protein sequence ID" value="MCI65273.1"/>
    <property type="molecule type" value="Genomic_DNA"/>
</dbReference>
<evidence type="ECO:0000313" key="2">
    <source>
        <dbReference type="EMBL" id="MCI65273.1"/>
    </source>
</evidence>
<accession>A0A392TVT4</accession>
<evidence type="ECO:0000259" key="1">
    <source>
        <dbReference type="Pfam" id="PF13976"/>
    </source>
</evidence>
<dbReference type="Proteomes" id="UP000265520">
    <property type="component" value="Unassembled WGS sequence"/>
</dbReference>
<dbReference type="Pfam" id="PF13976">
    <property type="entry name" value="gag_pre-integrs"/>
    <property type="match status" value="1"/>
</dbReference>
<protein>
    <submittedName>
        <fullName evidence="2">F-box-like/WD repeat-containing protein</fullName>
    </submittedName>
</protein>
<proteinExistence type="predicted"/>
<dbReference type="InterPro" id="IPR025724">
    <property type="entry name" value="GAG-pre-integrase_dom"/>
</dbReference>
<dbReference type="AlphaFoldDB" id="A0A392TVT4"/>
<sequence>MTTSLYDLWHARLGHPHHDALREALKLCNVNIPSKFQNGLCSACCLGKSH</sequence>
<evidence type="ECO:0000313" key="3">
    <source>
        <dbReference type="Proteomes" id="UP000265520"/>
    </source>
</evidence>
<organism evidence="2 3">
    <name type="scientific">Trifolium medium</name>
    <dbReference type="NCBI Taxonomy" id="97028"/>
    <lineage>
        <taxon>Eukaryota</taxon>
        <taxon>Viridiplantae</taxon>
        <taxon>Streptophyta</taxon>
        <taxon>Embryophyta</taxon>
        <taxon>Tracheophyta</taxon>
        <taxon>Spermatophyta</taxon>
        <taxon>Magnoliopsida</taxon>
        <taxon>eudicotyledons</taxon>
        <taxon>Gunneridae</taxon>
        <taxon>Pentapetalae</taxon>
        <taxon>rosids</taxon>
        <taxon>fabids</taxon>
        <taxon>Fabales</taxon>
        <taxon>Fabaceae</taxon>
        <taxon>Papilionoideae</taxon>
        <taxon>50 kb inversion clade</taxon>
        <taxon>NPAAA clade</taxon>
        <taxon>Hologalegina</taxon>
        <taxon>IRL clade</taxon>
        <taxon>Trifolieae</taxon>
        <taxon>Trifolium</taxon>
    </lineage>
</organism>
<comment type="caution">
    <text evidence="2">The sequence shown here is derived from an EMBL/GenBank/DDBJ whole genome shotgun (WGS) entry which is preliminary data.</text>
</comment>
<feature type="domain" description="GAG-pre-integrase" evidence="1">
    <location>
        <begin position="6"/>
        <end position="49"/>
    </location>
</feature>